<dbReference type="PANTHER" id="PTHR43355:SF2">
    <property type="entry name" value="FLAVIN REDUCTASE (NADPH)"/>
    <property type="match status" value="1"/>
</dbReference>
<dbReference type="GO" id="GO:0042602">
    <property type="term" value="F:riboflavin reductase (NADPH) activity"/>
    <property type="evidence" value="ECO:0007669"/>
    <property type="project" value="TreeGrafter"/>
</dbReference>
<dbReference type="Proteomes" id="UP000717696">
    <property type="component" value="Unassembled WGS sequence"/>
</dbReference>
<dbReference type="InterPro" id="IPR051606">
    <property type="entry name" value="Polyketide_Oxido-like"/>
</dbReference>
<name>A0A9P9IGM2_9HYPO</name>
<evidence type="ECO:0000256" key="2">
    <source>
        <dbReference type="SAM" id="SignalP"/>
    </source>
</evidence>
<organism evidence="3 4">
    <name type="scientific">Dactylonectria estremocensis</name>
    <dbReference type="NCBI Taxonomy" id="1079267"/>
    <lineage>
        <taxon>Eukaryota</taxon>
        <taxon>Fungi</taxon>
        <taxon>Dikarya</taxon>
        <taxon>Ascomycota</taxon>
        <taxon>Pezizomycotina</taxon>
        <taxon>Sordariomycetes</taxon>
        <taxon>Hypocreomycetidae</taxon>
        <taxon>Hypocreales</taxon>
        <taxon>Nectriaceae</taxon>
        <taxon>Dactylonectria</taxon>
    </lineage>
</organism>
<dbReference type="AlphaFoldDB" id="A0A9P9IGM2"/>
<protein>
    <recommendedName>
        <fullName evidence="5">NAD(P)-binding domain-containing protein</fullName>
    </recommendedName>
</protein>
<evidence type="ECO:0000313" key="4">
    <source>
        <dbReference type="Proteomes" id="UP000717696"/>
    </source>
</evidence>
<gene>
    <name evidence="3" type="ORF">B0J13DRAFT_651810</name>
</gene>
<dbReference type="PANTHER" id="PTHR43355">
    <property type="entry name" value="FLAVIN REDUCTASE (NADPH)"/>
    <property type="match status" value="1"/>
</dbReference>
<feature type="signal peptide" evidence="2">
    <location>
        <begin position="1"/>
        <end position="30"/>
    </location>
</feature>
<comment type="similarity">
    <text evidence="1">Belongs to the avfA family.</text>
</comment>
<dbReference type="OrthoDB" id="63935at2759"/>
<keyword evidence="2" id="KW-0732">Signal</keyword>
<keyword evidence="4" id="KW-1185">Reference proteome</keyword>
<dbReference type="Gene3D" id="3.40.50.720">
    <property type="entry name" value="NAD(P)-binding Rossmann-like Domain"/>
    <property type="match status" value="1"/>
</dbReference>
<evidence type="ECO:0008006" key="5">
    <source>
        <dbReference type="Google" id="ProtNLM"/>
    </source>
</evidence>
<evidence type="ECO:0000256" key="1">
    <source>
        <dbReference type="ARBA" id="ARBA00038376"/>
    </source>
</evidence>
<comment type="caution">
    <text evidence="3">The sequence shown here is derived from an EMBL/GenBank/DDBJ whole genome shotgun (WGS) entry which is preliminary data.</text>
</comment>
<accession>A0A9P9IGM2</accession>
<dbReference type="EMBL" id="JAGMUU010000031">
    <property type="protein sequence ID" value="KAH7118625.1"/>
    <property type="molecule type" value="Genomic_DNA"/>
</dbReference>
<sequence>MGVKAAFIGACGATLSRLLPWTLLAGHSAAALVRDASKLKKILSSHGISEEMIQSQLIIVEGSSRDLKAVIDLLRNDPDLIFSGITSTPKLSYNPLRPIAMNDATITGDSASTVIEALRELKSSNSISKSPLFVPISSTGHGSRRDQPLLLIPLYLWLLPVPQADTAVLEKVVRDAAKETNSPLGGYVMLRPPLLTHGRLKGTDSIRVGWIWEDSIYRTGDEKEHGVEVGYTISRLDLARWMFEELIEGDAHPWNGKCVNLTY</sequence>
<proteinExistence type="inferred from homology"/>
<dbReference type="GO" id="GO:0004074">
    <property type="term" value="F:biliverdin reductase [NAD(P)H] activity"/>
    <property type="evidence" value="ECO:0007669"/>
    <property type="project" value="TreeGrafter"/>
</dbReference>
<evidence type="ECO:0000313" key="3">
    <source>
        <dbReference type="EMBL" id="KAH7118625.1"/>
    </source>
</evidence>
<dbReference type="InterPro" id="IPR036291">
    <property type="entry name" value="NAD(P)-bd_dom_sf"/>
</dbReference>
<feature type="chain" id="PRO_5040194309" description="NAD(P)-binding domain-containing protein" evidence="2">
    <location>
        <begin position="31"/>
        <end position="263"/>
    </location>
</feature>
<dbReference type="SUPFAM" id="SSF51735">
    <property type="entry name" value="NAD(P)-binding Rossmann-fold domains"/>
    <property type="match status" value="1"/>
</dbReference>
<reference evidence="3" key="1">
    <citation type="journal article" date="2021" name="Nat. Commun.">
        <title>Genetic determinants of endophytism in the Arabidopsis root mycobiome.</title>
        <authorList>
            <person name="Mesny F."/>
            <person name="Miyauchi S."/>
            <person name="Thiergart T."/>
            <person name="Pickel B."/>
            <person name="Atanasova L."/>
            <person name="Karlsson M."/>
            <person name="Huettel B."/>
            <person name="Barry K.W."/>
            <person name="Haridas S."/>
            <person name="Chen C."/>
            <person name="Bauer D."/>
            <person name="Andreopoulos W."/>
            <person name="Pangilinan J."/>
            <person name="LaButti K."/>
            <person name="Riley R."/>
            <person name="Lipzen A."/>
            <person name="Clum A."/>
            <person name="Drula E."/>
            <person name="Henrissat B."/>
            <person name="Kohler A."/>
            <person name="Grigoriev I.V."/>
            <person name="Martin F.M."/>
            <person name="Hacquard S."/>
        </authorList>
    </citation>
    <scope>NUCLEOTIDE SEQUENCE</scope>
    <source>
        <strain evidence="3">MPI-CAGE-AT-0021</strain>
    </source>
</reference>